<feature type="domain" description="Cyclic nucleotide-binding" evidence="19">
    <location>
        <begin position="456"/>
        <end position="561"/>
    </location>
</feature>
<evidence type="ECO:0000256" key="17">
    <source>
        <dbReference type="PROSITE-ProRule" id="PRU01161"/>
    </source>
</evidence>
<protein>
    <recommendedName>
        <fullName evidence="3">lysophospholipase</fullName>
        <ecNumber evidence="3">3.1.1.5</ecNumber>
    </recommendedName>
</protein>
<comment type="catalytic activity">
    <reaction evidence="13">
        <text>1-(9Z-octadecenoyl)-sn-glycero-3-phosphocholine + H2O = sn-glycerol 3-phosphocholine + (9Z)-octadecenoate + H(+)</text>
        <dbReference type="Rhea" id="RHEA:40807"/>
        <dbReference type="ChEBI" id="CHEBI:15377"/>
        <dbReference type="ChEBI" id="CHEBI:15378"/>
        <dbReference type="ChEBI" id="CHEBI:16870"/>
        <dbReference type="ChEBI" id="CHEBI:28610"/>
        <dbReference type="ChEBI" id="CHEBI:30823"/>
    </reaction>
    <physiologicalReaction direction="left-to-right" evidence="13">
        <dbReference type="Rhea" id="RHEA:40808"/>
    </physiologicalReaction>
</comment>
<comment type="catalytic activity">
    <reaction evidence="15">
        <text>a 1-acyl-sn-glycero-3-phosphocholine + H2O = sn-glycerol 3-phosphocholine + a fatty acid + H(+)</text>
        <dbReference type="Rhea" id="RHEA:15177"/>
        <dbReference type="ChEBI" id="CHEBI:15377"/>
        <dbReference type="ChEBI" id="CHEBI:15378"/>
        <dbReference type="ChEBI" id="CHEBI:16870"/>
        <dbReference type="ChEBI" id="CHEBI:28868"/>
        <dbReference type="ChEBI" id="CHEBI:58168"/>
        <dbReference type="EC" id="3.1.1.5"/>
    </reaction>
    <physiologicalReaction direction="left-to-right" evidence="15">
        <dbReference type="Rhea" id="RHEA:15178"/>
    </physiologicalReaction>
</comment>
<evidence type="ECO:0000256" key="13">
    <source>
        <dbReference type="ARBA" id="ARBA00047314"/>
    </source>
</evidence>
<comment type="subcellular location">
    <subcellularLocation>
        <location evidence="1">Endoplasmic reticulum membrane</location>
        <topology evidence="1">Single-pass type III membrane protein</topology>
    </subcellularLocation>
</comment>
<feature type="short sequence motif" description="GXGXXG" evidence="17">
    <location>
        <begin position="789"/>
        <end position="794"/>
    </location>
</feature>
<dbReference type="PROSITE" id="PS51635">
    <property type="entry name" value="PNPLA"/>
    <property type="match status" value="1"/>
</dbReference>
<evidence type="ECO:0000313" key="22">
    <source>
        <dbReference type="Proteomes" id="UP000472270"/>
    </source>
</evidence>
<dbReference type="FunFam" id="2.60.120.10:FF:000022">
    <property type="entry name" value="Patatin like phospholipase domain containing 7"/>
    <property type="match status" value="1"/>
</dbReference>
<accession>A0A673KRQ5</accession>
<dbReference type="PROSITE" id="PS01237">
    <property type="entry name" value="UPF0028"/>
    <property type="match status" value="1"/>
</dbReference>
<name>A0A673KRQ5_9TELE</name>
<evidence type="ECO:0000256" key="8">
    <source>
        <dbReference type="ARBA" id="ARBA00022824"/>
    </source>
</evidence>
<keyword evidence="8" id="KW-0256">Endoplasmic reticulum</keyword>
<feature type="short sequence motif" description="GXSXG" evidence="17">
    <location>
        <begin position="816"/>
        <end position="820"/>
    </location>
</feature>
<feature type="domain" description="Cyclic nucleotide-binding" evidence="19">
    <location>
        <begin position="129"/>
        <end position="256"/>
    </location>
</feature>
<evidence type="ECO:0000256" key="6">
    <source>
        <dbReference type="ARBA" id="ARBA00022737"/>
    </source>
</evidence>
<dbReference type="GO" id="GO:0005789">
    <property type="term" value="C:endoplasmic reticulum membrane"/>
    <property type="evidence" value="ECO:0007669"/>
    <property type="project" value="UniProtKB-SubCell"/>
</dbReference>
<proteinExistence type="inferred from homology"/>
<comment type="catalytic activity">
    <reaction evidence="14">
        <text>1-hexadecanoyl-sn-glycero-3-phosphate + H2O = sn-glycerol 3-phosphate + hexadecanoate + H(+)</text>
        <dbReference type="Rhea" id="RHEA:49092"/>
        <dbReference type="ChEBI" id="CHEBI:7896"/>
        <dbReference type="ChEBI" id="CHEBI:15377"/>
        <dbReference type="ChEBI" id="CHEBI:15378"/>
        <dbReference type="ChEBI" id="CHEBI:57518"/>
        <dbReference type="ChEBI" id="CHEBI:57597"/>
    </reaction>
    <physiologicalReaction direction="left-to-right" evidence="14">
        <dbReference type="Rhea" id="RHEA:49093"/>
    </physiologicalReaction>
</comment>
<sequence length="1135" mass="127149">GIIIGAGVAIVLIAVLIFFFSKTPMSNESPKYRFRKRDKVLFYGRKIMRKVSQSTSSLVGSTSSSRPRLKKKQKMLNIAKKILRFKKEVPTLQMKEPPPSVLEADLTEFDVANSHLPSEVLYMLKNVRVLGHFEKPLFLELCKHMVFLQFQQGEYVFRPGQPDSSIYVVQDGKLELCLTGQDGKDGVVKEVYPGDSVHSLLSILDVITGHQRPYKTVSARAAEVSTVLRLPVDAFLSIFEKYPESLVRVVQIIMVRLQRVTVLALHNYLGLTNELFSHVSEHTSTLNAHSLRSDFDMAYERGRISVSAEDGEENLLRKGDALSSYAHFHHQDPALLNGRVTFHHAKAGSVLARQGDQDVSLHFVLSGCLHVYQKMIDKQEAVCLFVTQPGEMVGQLAVLTGEPLIFTVKAERDCTYLKISKSNFYEIMREQPSVVLSAAHTVAIRMSPFVRQMDFAIDWMAVEAGRALYRQDDQSDCTYIVLNGRLRSVIRKANGKKELVGEYGRGDLIGVVEALTRQPRATTVHAVRDTELVKLPEGTLNNIKRRYPQVVTRLIHLLGQKILGNLQQPRGPFSSTPDVTNPASNLSTVAVLPVCDEVPISAFNLELSHALSAIGPTLLLTSDIIRERLGASALDSIHEYRLSGWLAQQEDINRIVLYQTDSGMTPWTQRCIRQADCILIVGLGDQEPALGELEQMLENTAVRALKQLVLLHREDGPGPSRTVEWLNMRSWCSGHLHLKCPRRVFSRRSPSKLREVYEKVFEKTADRHSDFSRLARVLTGNSIALVLGGGGARGCSHVGVIKAMEEAGIPIDIVGGTSIGSFIGALYAEERSAVRVKQRAREWSKAMNSVFKTVLDLTYPITSMFSGSAFNTSISKVFEDKQIEDLWLPYFNVTTDITASAMRVHKDGSLWRYVRASMTLSGYLPPLCDPKDGNLLMDGGYINNLPADIARNIGTKTVIAIDVGSQDETDLCNYGDSLSGWWLLWKRINPWAEKVKVPDMAEIQSRLAYVSCVRQLELVKKSAYCEYIRPPIDRFKTMDFGKFDEIYDVGYQHGKLVFTEWARGDIIENVLKDHRSADYNDSKKTDSCTCPSADFTDLAEIVSRIEPVQSYLGADGQLLKRKKNTPLLIYPITFI</sequence>
<dbReference type="CDD" id="cd07225">
    <property type="entry name" value="Pat_PNPLA6_PNPLA7"/>
    <property type="match status" value="1"/>
</dbReference>
<keyword evidence="9 17" id="KW-0442">Lipid degradation</keyword>
<dbReference type="SMART" id="SM00100">
    <property type="entry name" value="cNMP"/>
    <property type="match status" value="3"/>
</dbReference>
<dbReference type="InterPro" id="IPR002641">
    <property type="entry name" value="PNPLA_dom"/>
</dbReference>
<evidence type="ECO:0000259" key="19">
    <source>
        <dbReference type="PROSITE" id="PS50042"/>
    </source>
</evidence>
<feature type="short sequence motif" description="DGA/G" evidence="17">
    <location>
        <begin position="938"/>
        <end position="940"/>
    </location>
</feature>
<dbReference type="Pfam" id="PF00027">
    <property type="entry name" value="cNMP_binding"/>
    <property type="match status" value="3"/>
</dbReference>
<evidence type="ECO:0000256" key="14">
    <source>
        <dbReference type="ARBA" id="ARBA00048133"/>
    </source>
</evidence>
<dbReference type="SUPFAM" id="SSF51206">
    <property type="entry name" value="cAMP-binding domain-like"/>
    <property type="match status" value="3"/>
</dbReference>
<keyword evidence="7 17" id="KW-0378">Hydrolase</keyword>
<keyword evidence="12 18" id="KW-0472">Membrane</keyword>
<dbReference type="AlphaFoldDB" id="A0A673KRQ5"/>
<evidence type="ECO:0000256" key="7">
    <source>
        <dbReference type="ARBA" id="ARBA00022801"/>
    </source>
</evidence>
<keyword evidence="4" id="KW-0597">Phosphoprotein</keyword>
<dbReference type="FunFam" id="3.40.1090.10:FF:000001">
    <property type="entry name" value="neuropathy target esterase isoform X2"/>
    <property type="match status" value="1"/>
</dbReference>
<evidence type="ECO:0000256" key="9">
    <source>
        <dbReference type="ARBA" id="ARBA00022963"/>
    </source>
</evidence>
<dbReference type="Pfam" id="PF24179">
    <property type="entry name" value="NTE_Ploop"/>
    <property type="match status" value="1"/>
</dbReference>
<comment type="catalytic activity">
    <reaction evidence="16">
        <text>1-hexadecanoyl-sn-glycero-3-phosphocholine + H2O = sn-glycerol 3-phosphocholine + hexadecanoate + H(+)</text>
        <dbReference type="Rhea" id="RHEA:40435"/>
        <dbReference type="ChEBI" id="CHEBI:7896"/>
        <dbReference type="ChEBI" id="CHEBI:15377"/>
        <dbReference type="ChEBI" id="CHEBI:15378"/>
        <dbReference type="ChEBI" id="CHEBI:16870"/>
        <dbReference type="ChEBI" id="CHEBI:72998"/>
    </reaction>
    <physiologicalReaction direction="left-to-right" evidence="16">
        <dbReference type="Rhea" id="RHEA:40436"/>
    </physiologicalReaction>
</comment>
<dbReference type="InterPro" id="IPR000595">
    <property type="entry name" value="cNMP-bd_dom"/>
</dbReference>
<dbReference type="InterPro" id="IPR014710">
    <property type="entry name" value="RmlC-like_jellyroll"/>
</dbReference>
<dbReference type="Ensembl" id="ENSSRHT00000067976.1">
    <property type="protein sequence ID" value="ENSSRHP00000066158.1"/>
    <property type="gene ID" value="ENSSRHG00000031609.1"/>
</dbReference>
<keyword evidence="6" id="KW-0677">Repeat</keyword>
<dbReference type="FunFam" id="2.60.120.10:FF:000012">
    <property type="entry name" value="neuropathy target esterase isoform X2"/>
    <property type="match status" value="1"/>
</dbReference>
<evidence type="ECO:0000313" key="21">
    <source>
        <dbReference type="Ensembl" id="ENSSRHP00000066158.1"/>
    </source>
</evidence>
<evidence type="ECO:0000256" key="16">
    <source>
        <dbReference type="ARBA" id="ARBA00048656"/>
    </source>
</evidence>
<evidence type="ECO:0000256" key="12">
    <source>
        <dbReference type="ARBA" id="ARBA00023136"/>
    </source>
</evidence>
<feature type="active site" description="Proton acceptor" evidence="17">
    <location>
        <position position="938"/>
    </location>
</feature>
<evidence type="ECO:0000256" key="3">
    <source>
        <dbReference type="ARBA" id="ARBA00013274"/>
    </source>
</evidence>
<evidence type="ECO:0000259" key="20">
    <source>
        <dbReference type="PROSITE" id="PS51635"/>
    </source>
</evidence>
<evidence type="ECO:0000256" key="15">
    <source>
        <dbReference type="ARBA" id="ARBA00048454"/>
    </source>
</evidence>
<dbReference type="PANTHER" id="PTHR14226">
    <property type="entry name" value="NEUROPATHY TARGET ESTERASE/SWISS CHEESE D.MELANOGASTER"/>
    <property type="match status" value="1"/>
</dbReference>
<evidence type="ECO:0000256" key="18">
    <source>
        <dbReference type="SAM" id="Phobius"/>
    </source>
</evidence>
<gene>
    <name evidence="21" type="primary">LOC107712242</name>
</gene>
<dbReference type="Pfam" id="PF01734">
    <property type="entry name" value="Patatin"/>
    <property type="match status" value="1"/>
</dbReference>
<evidence type="ECO:0000256" key="4">
    <source>
        <dbReference type="ARBA" id="ARBA00022553"/>
    </source>
</evidence>
<dbReference type="FunFam" id="2.60.120.10:FF:000010">
    <property type="entry name" value="neuropathy target esterase isoform X1"/>
    <property type="match status" value="1"/>
</dbReference>
<dbReference type="InterPro" id="IPR001423">
    <property type="entry name" value="LysoPLipase_patatin_CS"/>
</dbReference>
<dbReference type="InterPro" id="IPR018490">
    <property type="entry name" value="cNMP-bd_dom_sf"/>
</dbReference>
<feature type="domain" description="Cyclic nucleotide-binding" evidence="19">
    <location>
        <begin position="340"/>
        <end position="428"/>
    </location>
</feature>
<dbReference type="PANTHER" id="PTHR14226:SF26">
    <property type="entry name" value="PATATIN-LIKE PHOSPHOLIPASE DOMAIN-CONTAINING PROTEIN 6"/>
    <property type="match status" value="1"/>
</dbReference>
<organism evidence="21 22">
    <name type="scientific">Sinocyclocheilus rhinocerous</name>
    <dbReference type="NCBI Taxonomy" id="307959"/>
    <lineage>
        <taxon>Eukaryota</taxon>
        <taxon>Metazoa</taxon>
        <taxon>Chordata</taxon>
        <taxon>Craniata</taxon>
        <taxon>Vertebrata</taxon>
        <taxon>Euteleostomi</taxon>
        <taxon>Actinopterygii</taxon>
        <taxon>Neopterygii</taxon>
        <taxon>Teleostei</taxon>
        <taxon>Ostariophysi</taxon>
        <taxon>Cypriniformes</taxon>
        <taxon>Cyprinidae</taxon>
        <taxon>Cyprininae</taxon>
        <taxon>Sinocyclocheilus</taxon>
    </lineage>
</organism>
<evidence type="ECO:0000256" key="1">
    <source>
        <dbReference type="ARBA" id="ARBA00004643"/>
    </source>
</evidence>
<evidence type="ECO:0000256" key="5">
    <source>
        <dbReference type="ARBA" id="ARBA00022692"/>
    </source>
</evidence>
<comment type="similarity">
    <text evidence="2">Belongs to the NTE family.</text>
</comment>
<feature type="domain" description="PNPLA" evidence="20">
    <location>
        <begin position="785"/>
        <end position="951"/>
    </location>
</feature>
<reference evidence="21" key="1">
    <citation type="submission" date="2025-08" db="UniProtKB">
        <authorList>
            <consortium name="Ensembl"/>
        </authorList>
    </citation>
    <scope>IDENTIFICATION</scope>
</reference>
<evidence type="ECO:0000256" key="11">
    <source>
        <dbReference type="ARBA" id="ARBA00023098"/>
    </source>
</evidence>
<dbReference type="Gene3D" id="3.40.1090.10">
    <property type="entry name" value="Cytosolic phospholipase A2 catalytic domain"/>
    <property type="match status" value="1"/>
</dbReference>
<dbReference type="GO" id="GO:0016042">
    <property type="term" value="P:lipid catabolic process"/>
    <property type="evidence" value="ECO:0007669"/>
    <property type="project" value="UniProtKB-UniRule"/>
</dbReference>
<keyword evidence="22" id="KW-1185">Reference proteome</keyword>
<keyword evidence="10 18" id="KW-1133">Transmembrane helix</keyword>
<reference evidence="21" key="2">
    <citation type="submission" date="2025-09" db="UniProtKB">
        <authorList>
            <consortium name="Ensembl"/>
        </authorList>
    </citation>
    <scope>IDENTIFICATION</scope>
</reference>
<dbReference type="InterPro" id="IPR056556">
    <property type="entry name" value="NTE1_P-loop_dom"/>
</dbReference>
<dbReference type="SUPFAM" id="SSF52151">
    <property type="entry name" value="FabD/lysophospholipase-like"/>
    <property type="match status" value="1"/>
</dbReference>
<dbReference type="InterPro" id="IPR016035">
    <property type="entry name" value="Acyl_Trfase/lysoPLipase"/>
</dbReference>
<feature type="active site" description="Nucleophile" evidence="17">
    <location>
        <position position="818"/>
    </location>
</feature>
<dbReference type="CDD" id="cd00038">
    <property type="entry name" value="CAP_ED"/>
    <property type="match status" value="3"/>
</dbReference>
<evidence type="ECO:0000256" key="2">
    <source>
        <dbReference type="ARBA" id="ARBA00006636"/>
    </source>
</evidence>
<feature type="transmembrane region" description="Helical" evidence="18">
    <location>
        <begin position="6"/>
        <end position="25"/>
    </location>
</feature>
<dbReference type="Gene3D" id="2.60.120.10">
    <property type="entry name" value="Jelly Rolls"/>
    <property type="match status" value="3"/>
</dbReference>
<dbReference type="GO" id="GO:0004622">
    <property type="term" value="F:phosphatidylcholine lysophospholipase activity"/>
    <property type="evidence" value="ECO:0007669"/>
    <property type="project" value="UniProtKB-EC"/>
</dbReference>
<dbReference type="InterPro" id="IPR050301">
    <property type="entry name" value="NTE"/>
</dbReference>
<dbReference type="Proteomes" id="UP000472270">
    <property type="component" value="Unassembled WGS sequence"/>
</dbReference>
<keyword evidence="11 17" id="KW-0443">Lipid metabolism</keyword>
<dbReference type="PROSITE" id="PS50042">
    <property type="entry name" value="CNMP_BINDING_3"/>
    <property type="match status" value="3"/>
</dbReference>
<evidence type="ECO:0000256" key="10">
    <source>
        <dbReference type="ARBA" id="ARBA00022989"/>
    </source>
</evidence>
<dbReference type="GO" id="GO:0046470">
    <property type="term" value="P:phosphatidylcholine metabolic process"/>
    <property type="evidence" value="ECO:0007669"/>
    <property type="project" value="InterPro"/>
</dbReference>
<keyword evidence="5 18" id="KW-0812">Transmembrane</keyword>
<dbReference type="EC" id="3.1.1.5" evidence="3"/>